<dbReference type="GeneID" id="38778550"/>
<sequence>MAALYDHGPGHQLGQGPAPFGPQQLGDDKVWSQAQMFAMQQGIPLFTPPATSHGQAQVHPQQQAAFLMSLQRQQALLQQQQQQQQQQHERRLLLPDLRRVPASAADKQWEHE</sequence>
<dbReference type="InParanoid" id="A0A401GHN5"/>
<dbReference type="AlphaFoldDB" id="A0A401GHN5"/>
<evidence type="ECO:0000313" key="2">
    <source>
        <dbReference type="EMBL" id="GBE81633.1"/>
    </source>
</evidence>
<reference evidence="2 3" key="1">
    <citation type="journal article" date="2018" name="Sci. Rep.">
        <title>Genome sequence of the cauliflower mushroom Sparassis crispa (Hanabiratake) and its association with beneficial usage.</title>
        <authorList>
            <person name="Kiyama R."/>
            <person name="Furutani Y."/>
            <person name="Kawaguchi K."/>
            <person name="Nakanishi T."/>
        </authorList>
    </citation>
    <scope>NUCLEOTIDE SEQUENCE [LARGE SCALE GENOMIC DNA]</scope>
</reference>
<evidence type="ECO:0000256" key="1">
    <source>
        <dbReference type="SAM" id="MobiDB-lite"/>
    </source>
</evidence>
<name>A0A401GHN5_9APHY</name>
<proteinExistence type="predicted"/>
<dbReference type="EMBL" id="BFAD01000004">
    <property type="protein sequence ID" value="GBE81633.1"/>
    <property type="molecule type" value="Genomic_DNA"/>
</dbReference>
<accession>A0A401GHN5</accession>
<keyword evidence="3" id="KW-1185">Reference proteome</keyword>
<feature type="compositionally biased region" description="Low complexity" evidence="1">
    <location>
        <begin position="77"/>
        <end position="86"/>
    </location>
</feature>
<organism evidence="2 3">
    <name type="scientific">Sparassis crispa</name>
    <dbReference type="NCBI Taxonomy" id="139825"/>
    <lineage>
        <taxon>Eukaryota</taxon>
        <taxon>Fungi</taxon>
        <taxon>Dikarya</taxon>
        <taxon>Basidiomycota</taxon>
        <taxon>Agaricomycotina</taxon>
        <taxon>Agaricomycetes</taxon>
        <taxon>Polyporales</taxon>
        <taxon>Sparassidaceae</taxon>
        <taxon>Sparassis</taxon>
    </lineage>
</organism>
<dbReference type="RefSeq" id="XP_027612546.1">
    <property type="nucleotide sequence ID" value="XM_027756745.1"/>
</dbReference>
<dbReference type="Proteomes" id="UP000287166">
    <property type="component" value="Unassembled WGS sequence"/>
</dbReference>
<protein>
    <submittedName>
        <fullName evidence="2">Uncharacterized protein</fullName>
    </submittedName>
</protein>
<feature type="region of interest" description="Disordered" evidence="1">
    <location>
        <begin position="77"/>
        <end position="112"/>
    </location>
</feature>
<comment type="caution">
    <text evidence="2">The sequence shown here is derived from an EMBL/GenBank/DDBJ whole genome shotgun (WGS) entry which is preliminary data.</text>
</comment>
<feature type="region of interest" description="Disordered" evidence="1">
    <location>
        <begin position="1"/>
        <end position="27"/>
    </location>
</feature>
<feature type="compositionally biased region" description="Basic and acidic residues" evidence="1">
    <location>
        <begin position="87"/>
        <end position="99"/>
    </location>
</feature>
<evidence type="ECO:0000313" key="3">
    <source>
        <dbReference type="Proteomes" id="UP000287166"/>
    </source>
</evidence>
<gene>
    <name evidence="2" type="ORF">SCP_0400040</name>
</gene>